<dbReference type="GO" id="GO:0003700">
    <property type="term" value="F:DNA-binding transcription factor activity"/>
    <property type="evidence" value="ECO:0007669"/>
    <property type="project" value="InterPro"/>
</dbReference>
<evidence type="ECO:0000256" key="1">
    <source>
        <dbReference type="ARBA" id="ARBA00007788"/>
    </source>
</evidence>
<dbReference type="GO" id="GO:0006352">
    <property type="term" value="P:DNA-templated transcription initiation"/>
    <property type="evidence" value="ECO:0007669"/>
    <property type="project" value="InterPro"/>
</dbReference>
<dbReference type="Gene3D" id="1.10.10.10">
    <property type="entry name" value="Winged helix-like DNA-binding domain superfamily/Winged helix DNA-binding domain"/>
    <property type="match status" value="1"/>
</dbReference>
<name>A0A655ZNX9_VIBCL</name>
<dbReference type="Pfam" id="PF04545">
    <property type="entry name" value="Sigma70_r4"/>
    <property type="match status" value="1"/>
</dbReference>
<dbReference type="SUPFAM" id="SSF88659">
    <property type="entry name" value="Sigma3 and sigma4 domains of RNA polymerase sigma factors"/>
    <property type="match status" value="1"/>
</dbReference>
<reference evidence="3 4" key="1">
    <citation type="submission" date="2015-07" db="EMBL/GenBank/DDBJ databases">
        <authorList>
            <consortium name="Pathogen Informatics"/>
        </authorList>
    </citation>
    <scope>NUCLEOTIDE SEQUENCE [LARGE SCALE GENOMIC DNA]</scope>
    <source>
        <strain evidence="3 4">A51</strain>
    </source>
</reference>
<protein>
    <submittedName>
        <fullName evidence="3">RNA polymerase sigma factor RpoH</fullName>
    </submittedName>
</protein>
<sequence>MESRLAAQDAAFEMSAEDDENGMAYTAPVLYLEDKHSDLADNLEAENWEAHTTQRLSMALASLDERSQHIVRARWLDDDNKTTLQDLAEMYGVSAERIRQLEKNAMRKLKEAVGEF</sequence>
<dbReference type="CDD" id="cd06171">
    <property type="entry name" value="Sigma70_r4"/>
    <property type="match status" value="1"/>
</dbReference>
<dbReference type="EMBL" id="CWOW01000015">
    <property type="protein sequence ID" value="CSA90509.1"/>
    <property type="molecule type" value="Genomic_DNA"/>
</dbReference>
<dbReference type="PROSITE" id="PS00716">
    <property type="entry name" value="SIGMA70_2"/>
    <property type="match status" value="1"/>
</dbReference>
<evidence type="ECO:0000313" key="4">
    <source>
        <dbReference type="Proteomes" id="UP000044806"/>
    </source>
</evidence>
<dbReference type="InterPro" id="IPR036388">
    <property type="entry name" value="WH-like_DNA-bd_sf"/>
</dbReference>
<dbReference type="InterPro" id="IPR014284">
    <property type="entry name" value="RNA_pol_sigma-70_dom"/>
</dbReference>
<dbReference type="NCBIfam" id="TIGR02937">
    <property type="entry name" value="sigma70-ECF"/>
    <property type="match status" value="1"/>
</dbReference>
<feature type="domain" description="RNA polymerase sigma-70" evidence="2">
    <location>
        <begin position="83"/>
        <end position="109"/>
    </location>
</feature>
<dbReference type="InterPro" id="IPR007630">
    <property type="entry name" value="RNA_pol_sigma70_r4"/>
</dbReference>
<dbReference type="Proteomes" id="UP000044806">
    <property type="component" value="Unassembled WGS sequence"/>
</dbReference>
<evidence type="ECO:0000313" key="3">
    <source>
        <dbReference type="EMBL" id="CSA90509.1"/>
    </source>
</evidence>
<evidence type="ECO:0000259" key="2">
    <source>
        <dbReference type="PROSITE" id="PS00716"/>
    </source>
</evidence>
<accession>A0A655ZNX9</accession>
<dbReference type="PANTHER" id="PTHR30376:SF3">
    <property type="entry name" value="RNA POLYMERASE SIGMA FACTOR RPOH"/>
    <property type="match status" value="1"/>
</dbReference>
<dbReference type="PRINTS" id="PR00046">
    <property type="entry name" value="SIGMA70FCT"/>
</dbReference>
<dbReference type="AlphaFoldDB" id="A0A655ZNX9"/>
<dbReference type="InterPro" id="IPR013324">
    <property type="entry name" value="RNA_pol_sigma_r3/r4-like"/>
</dbReference>
<dbReference type="InterPro" id="IPR000943">
    <property type="entry name" value="RNA_pol_sigma70"/>
</dbReference>
<gene>
    <name evidence="3" type="primary">rpoH</name>
    <name evidence="3" type="ORF">ERS013165_02731</name>
</gene>
<organism evidence="3 4">
    <name type="scientific">Vibrio cholerae</name>
    <dbReference type="NCBI Taxonomy" id="666"/>
    <lineage>
        <taxon>Bacteria</taxon>
        <taxon>Pseudomonadati</taxon>
        <taxon>Pseudomonadota</taxon>
        <taxon>Gammaproteobacteria</taxon>
        <taxon>Vibrionales</taxon>
        <taxon>Vibrionaceae</taxon>
        <taxon>Vibrio</taxon>
    </lineage>
</organism>
<comment type="similarity">
    <text evidence="1">Belongs to the sigma-70 factor family.</text>
</comment>
<dbReference type="FunFam" id="1.10.10.10:FF:000285">
    <property type="entry name" value="RNA polymerase sigma factor RpoH"/>
    <property type="match status" value="1"/>
</dbReference>
<proteinExistence type="inferred from homology"/>
<dbReference type="PANTHER" id="PTHR30376">
    <property type="entry name" value="SIGMA FACTOR RPOH HEAT SHOCK RELATED"/>
    <property type="match status" value="1"/>
</dbReference>
<dbReference type="InterPro" id="IPR050813">
    <property type="entry name" value="Sigma-70_Factor"/>
</dbReference>